<gene>
    <name evidence="11" type="primary">lifO</name>
    <name evidence="12" type="ORF">FNU76_09870</name>
</gene>
<dbReference type="GO" id="GO:0005886">
    <property type="term" value="C:plasma membrane"/>
    <property type="evidence" value="ECO:0007669"/>
    <property type="project" value="UniProtKB-SubCell"/>
</dbReference>
<comment type="similarity">
    <text evidence="2 11">Belongs to the lipase chaperone family.</text>
</comment>
<evidence type="ECO:0000313" key="13">
    <source>
        <dbReference type="Proteomes" id="UP000317550"/>
    </source>
</evidence>
<evidence type="ECO:0000256" key="10">
    <source>
        <dbReference type="ARBA" id="ARBA00023186"/>
    </source>
</evidence>
<dbReference type="InterPro" id="IPR004961">
    <property type="entry name" value="Lipase_chaperone"/>
</dbReference>
<dbReference type="HAMAP" id="MF_00790">
    <property type="entry name" value="Lipase_chap"/>
    <property type="match status" value="1"/>
</dbReference>
<evidence type="ECO:0000256" key="2">
    <source>
        <dbReference type="ARBA" id="ARBA00010358"/>
    </source>
</evidence>
<evidence type="ECO:0000256" key="7">
    <source>
        <dbReference type="ARBA" id="ARBA00022989"/>
    </source>
</evidence>
<evidence type="ECO:0000256" key="8">
    <source>
        <dbReference type="ARBA" id="ARBA00023098"/>
    </source>
</evidence>
<keyword evidence="13" id="KW-1185">Reference proteome</keyword>
<evidence type="ECO:0000256" key="11">
    <source>
        <dbReference type="HAMAP-Rule" id="MF_00790"/>
    </source>
</evidence>
<accession>A0A516SEQ7</accession>
<name>A0A516SEQ7_9NEIS</name>
<evidence type="ECO:0000256" key="9">
    <source>
        <dbReference type="ARBA" id="ARBA00023136"/>
    </source>
</evidence>
<comment type="function">
    <text evidence="11">May be involved in the folding of the extracellular lipase during its passage through the periplasm.</text>
</comment>
<evidence type="ECO:0000256" key="1">
    <source>
        <dbReference type="ARBA" id="ARBA00004383"/>
    </source>
</evidence>
<dbReference type="RefSeq" id="WP_144278040.1">
    <property type="nucleotide sequence ID" value="NZ_CP041730.1"/>
</dbReference>
<dbReference type="GO" id="GO:0051082">
    <property type="term" value="F:unfolded protein binding"/>
    <property type="evidence" value="ECO:0007669"/>
    <property type="project" value="UniProtKB-UniRule"/>
</dbReference>
<keyword evidence="9 11" id="KW-0472">Membrane</keyword>
<evidence type="ECO:0000256" key="3">
    <source>
        <dbReference type="ARBA" id="ARBA00022475"/>
    </source>
</evidence>
<dbReference type="Pfam" id="PF03280">
    <property type="entry name" value="Lipase_chap"/>
    <property type="match status" value="1"/>
</dbReference>
<dbReference type="OrthoDB" id="8903554at2"/>
<comment type="subcellular location">
    <subcellularLocation>
        <location evidence="1">Cell inner membrane</location>
        <topology evidence="1">Single-pass membrane protein</topology>
        <orientation evidence="1">Periplasmic side</orientation>
    </subcellularLocation>
</comment>
<evidence type="ECO:0000256" key="6">
    <source>
        <dbReference type="ARBA" id="ARBA00022963"/>
    </source>
</evidence>
<protein>
    <recommendedName>
        <fullName evidence="11">Lipase chaperone</fullName>
    </recommendedName>
    <alternativeName>
        <fullName evidence="11">Lipase activator protein</fullName>
    </alternativeName>
    <alternativeName>
        <fullName evidence="11">Lipase foldase</fullName>
    </alternativeName>
    <alternativeName>
        <fullName evidence="11">Lipase helper protein</fullName>
    </alternativeName>
    <alternativeName>
        <fullName evidence="11">Lipase modulator</fullName>
    </alternativeName>
</protein>
<proteinExistence type="inferred from homology"/>
<keyword evidence="6 11" id="KW-0442">Lipid degradation</keyword>
<dbReference type="Proteomes" id="UP000317550">
    <property type="component" value="Chromosome"/>
</dbReference>
<dbReference type="GO" id="GO:0016042">
    <property type="term" value="P:lipid catabolic process"/>
    <property type="evidence" value="ECO:0007669"/>
    <property type="project" value="UniProtKB-UniRule"/>
</dbReference>
<dbReference type="AlphaFoldDB" id="A0A516SEQ7"/>
<dbReference type="EMBL" id="CP041730">
    <property type="protein sequence ID" value="QDQ26646.1"/>
    <property type="molecule type" value="Genomic_DNA"/>
</dbReference>
<reference evidence="13" key="1">
    <citation type="submission" date="2019-07" db="EMBL/GenBank/DDBJ databases">
        <title>Chitinimonas sp. nov., isolated from Ny-Alesund, arctica soil.</title>
        <authorList>
            <person name="Xu Q."/>
            <person name="Peng F."/>
        </authorList>
    </citation>
    <scope>NUCLEOTIDE SEQUENCE [LARGE SCALE GENOMIC DNA]</scope>
    <source>
        <strain evidence="13">R3-44</strain>
    </source>
</reference>
<organism evidence="12 13">
    <name type="scientific">Chitinimonas arctica</name>
    <dbReference type="NCBI Taxonomy" id="2594795"/>
    <lineage>
        <taxon>Bacteria</taxon>
        <taxon>Pseudomonadati</taxon>
        <taxon>Pseudomonadota</taxon>
        <taxon>Betaproteobacteria</taxon>
        <taxon>Neisseriales</taxon>
        <taxon>Chitinibacteraceae</taxon>
        <taxon>Chitinimonas</taxon>
    </lineage>
</organism>
<sequence length="309" mass="33723">MSFSVKQRPVLLAAAAGLVLLAVLWRGGPSTRPAREINVPAPSLVGTVADGATRLASEGTVANEALRDLFDYYLATQGEQSLPQIVAQLERELDSRLPAKEAAAAKRLLQRYLAFKRALIAREQDPDLAGTSLAAMRARLDATRRLRGEFFSSGEDKAMFGWQDSYDSDALSRLEINRDQRLSPAQKAASLARLDASLPPDILQARQMPMQHLTLADNVATARQQGADEQKVFQLRAASVGKEAAERLAVLDRDEAAWQQRMAAYLADLALISKNGLPAAEQAQAISQLRASRFTAEEQLRLTAYEPAT</sequence>
<keyword evidence="8 11" id="KW-0443">Lipid metabolism</keyword>
<keyword evidence="10 11" id="KW-0143">Chaperone</keyword>
<evidence type="ECO:0000256" key="5">
    <source>
        <dbReference type="ARBA" id="ARBA00022692"/>
    </source>
</evidence>
<evidence type="ECO:0000256" key="4">
    <source>
        <dbReference type="ARBA" id="ARBA00022519"/>
    </source>
</evidence>
<keyword evidence="7 11" id="KW-1133">Transmembrane helix</keyword>
<keyword evidence="5 11" id="KW-0812">Transmembrane</keyword>
<evidence type="ECO:0000313" key="12">
    <source>
        <dbReference type="EMBL" id="QDQ26646.1"/>
    </source>
</evidence>
<dbReference type="SUPFAM" id="SSF158855">
    <property type="entry name" value="Lipase chaperone-like"/>
    <property type="match status" value="1"/>
</dbReference>
<keyword evidence="4 11" id="KW-0997">Cell inner membrane</keyword>
<dbReference type="KEGG" id="cari:FNU76_09870"/>
<keyword evidence="3 11" id="KW-1003">Cell membrane</keyword>
<dbReference type="GO" id="GO:0006457">
    <property type="term" value="P:protein folding"/>
    <property type="evidence" value="ECO:0007669"/>
    <property type="project" value="UniProtKB-UniRule"/>
</dbReference>